<dbReference type="AlphaFoldDB" id="A0A3L9YVP9"/>
<accession>A0A3L9YVP9</accession>
<keyword evidence="1" id="KW-0732">Signal</keyword>
<reference evidence="2 3" key="1">
    <citation type="submission" date="2018-10" db="EMBL/GenBank/DDBJ databases">
        <title>Genomic Encyclopedia of Archaeal and Bacterial Type Strains, Phase II (KMG-II): from individual species to whole genera.</title>
        <authorList>
            <person name="Goeker M."/>
        </authorList>
    </citation>
    <scope>NUCLEOTIDE SEQUENCE [LARGE SCALE GENOMIC DNA]</scope>
    <source>
        <strain evidence="2 3">DSM 23424</strain>
    </source>
</reference>
<feature type="chain" id="PRO_5017979577" evidence="1">
    <location>
        <begin position="22"/>
        <end position="111"/>
    </location>
</feature>
<dbReference type="EMBL" id="REFC01000013">
    <property type="protein sequence ID" value="RMA58542.1"/>
    <property type="molecule type" value="Genomic_DNA"/>
</dbReference>
<evidence type="ECO:0000256" key="1">
    <source>
        <dbReference type="SAM" id="SignalP"/>
    </source>
</evidence>
<dbReference type="Proteomes" id="UP000271339">
    <property type="component" value="Unassembled WGS sequence"/>
</dbReference>
<proteinExistence type="predicted"/>
<feature type="signal peptide" evidence="1">
    <location>
        <begin position="1"/>
        <end position="21"/>
    </location>
</feature>
<dbReference type="RefSeq" id="WP_121907493.1">
    <property type="nucleotide sequence ID" value="NZ_REFC01000013.1"/>
</dbReference>
<keyword evidence="3" id="KW-1185">Reference proteome</keyword>
<evidence type="ECO:0000313" key="2">
    <source>
        <dbReference type="EMBL" id="RMA58542.1"/>
    </source>
</evidence>
<comment type="caution">
    <text evidence="2">The sequence shown here is derived from an EMBL/GenBank/DDBJ whole genome shotgun (WGS) entry which is preliminary data.</text>
</comment>
<sequence>MKKFSVILVAFVLLLGTSLSATTLDKEKVKKTTAQEMGTLLKNPHLTLIEDQNVNVTFIVNKDREIVVLSVGTDNESIESFIKNRLNYEKLDNKLTVGKKYIQPVKILKNS</sequence>
<protein>
    <submittedName>
        <fullName evidence="2">Uncharacterized protein</fullName>
    </submittedName>
</protein>
<name>A0A3L9YVP9_9FLAO</name>
<organism evidence="2 3">
    <name type="scientific">Ulvibacter antarcticus</name>
    <dbReference type="NCBI Taxonomy" id="442714"/>
    <lineage>
        <taxon>Bacteria</taxon>
        <taxon>Pseudomonadati</taxon>
        <taxon>Bacteroidota</taxon>
        <taxon>Flavobacteriia</taxon>
        <taxon>Flavobacteriales</taxon>
        <taxon>Flavobacteriaceae</taxon>
        <taxon>Ulvibacter</taxon>
    </lineage>
</organism>
<dbReference type="OrthoDB" id="1163682at2"/>
<evidence type="ECO:0000313" key="3">
    <source>
        <dbReference type="Proteomes" id="UP000271339"/>
    </source>
</evidence>
<gene>
    <name evidence="2" type="ORF">BXY75_1915</name>
</gene>